<dbReference type="PROSITE" id="PS51462">
    <property type="entry name" value="NUDIX"/>
    <property type="match status" value="1"/>
</dbReference>
<dbReference type="EMBL" id="JEMY01000006">
    <property type="protein sequence ID" value="EXI90498.1"/>
    <property type="molecule type" value="Genomic_DNA"/>
</dbReference>
<evidence type="ECO:0000256" key="6">
    <source>
        <dbReference type="ARBA" id="ARBA00032162"/>
    </source>
</evidence>
<dbReference type="Gene3D" id="3.90.79.10">
    <property type="entry name" value="Nucleoside Triphosphate Pyrophosphohydrolase"/>
    <property type="match status" value="1"/>
</dbReference>
<reference evidence="9" key="1">
    <citation type="submission" date="2014-02" db="EMBL/GenBank/DDBJ databases">
        <title>Expanding our view of genomic diversity in Candidatus Accumulibacter clades.</title>
        <authorList>
            <person name="Skennerton C.T."/>
            <person name="Barr J.J."/>
            <person name="Slater F.R."/>
            <person name="Bond P.L."/>
            <person name="Tyson G.W."/>
        </authorList>
    </citation>
    <scope>NUCLEOTIDE SEQUENCE [LARGE SCALE GENOMIC DNA]</scope>
</reference>
<keyword evidence="5 9" id="KW-0378">Hydrolase</keyword>
<organism evidence="9 10">
    <name type="scientific">Accumulibacter regalis</name>
    <dbReference type="NCBI Taxonomy" id="522306"/>
    <lineage>
        <taxon>Bacteria</taxon>
        <taxon>Pseudomonadati</taxon>
        <taxon>Pseudomonadota</taxon>
        <taxon>Betaproteobacteria</taxon>
        <taxon>Candidatus Accumulibacter</taxon>
    </lineage>
</organism>
<evidence type="ECO:0000256" key="1">
    <source>
        <dbReference type="ARBA" id="ARBA00000847"/>
    </source>
</evidence>
<dbReference type="eggNOG" id="COG0494">
    <property type="taxonomic scope" value="Bacteria"/>
</dbReference>
<comment type="similarity">
    <text evidence="3">Belongs to the Nudix hydrolase family. NudK subfamily.</text>
</comment>
<dbReference type="InterPro" id="IPR020084">
    <property type="entry name" value="NUDIX_hydrolase_CS"/>
</dbReference>
<sequence>MQDDYPHLREEPLESTQVFRGRLLDVRLDRVRLPDGEECQREYVRHQGAVVVIAQLDDGHLLLVRQHRYPLRRSILELPAGKIDPGEAILETASRELLEETGHQAAEWRYLGVMHPCVGYSDERIEIFLARGVRRQGEQNLDSGEFMDVLSLSLDDALAAVKSGEITDAKTITGLFWAEKAILAGW</sequence>
<dbReference type="PROSITE" id="PS00893">
    <property type="entry name" value="NUDIX_BOX"/>
    <property type="match status" value="1"/>
</dbReference>
<proteinExistence type="inferred from homology"/>
<evidence type="ECO:0000313" key="10">
    <source>
        <dbReference type="Proteomes" id="UP000022141"/>
    </source>
</evidence>
<evidence type="ECO:0000313" key="9">
    <source>
        <dbReference type="EMBL" id="EXI90498.1"/>
    </source>
</evidence>
<dbReference type="Pfam" id="PF00293">
    <property type="entry name" value="NUDIX"/>
    <property type="match status" value="1"/>
</dbReference>
<keyword evidence="10" id="KW-1185">Reference proteome</keyword>
<feature type="domain" description="Nudix hydrolase" evidence="8">
    <location>
        <begin position="44"/>
        <end position="174"/>
    </location>
</feature>
<dbReference type="GO" id="GO:0016787">
    <property type="term" value="F:hydrolase activity"/>
    <property type="evidence" value="ECO:0007669"/>
    <property type="project" value="UniProtKB-KW"/>
</dbReference>
<dbReference type="InterPro" id="IPR000086">
    <property type="entry name" value="NUDIX_hydrolase_dom"/>
</dbReference>
<evidence type="ECO:0000256" key="4">
    <source>
        <dbReference type="ARBA" id="ARBA00016377"/>
    </source>
</evidence>
<dbReference type="PANTHER" id="PTHR11839">
    <property type="entry name" value="UDP/ADP-SUGAR PYROPHOSPHATASE"/>
    <property type="match status" value="1"/>
</dbReference>
<evidence type="ECO:0000256" key="7">
    <source>
        <dbReference type="ARBA" id="ARBA00032272"/>
    </source>
</evidence>
<evidence type="ECO:0000256" key="2">
    <source>
        <dbReference type="ARBA" id="ARBA00001946"/>
    </source>
</evidence>
<dbReference type="GO" id="GO:0005829">
    <property type="term" value="C:cytosol"/>
    <property type="evidence" value="ECO:0007669"/>
    <property type="project" value="TreeGrafter"/>
</dbReference>
<dbReference type="AlphaFoldDB" id="A0A011P6A2"/>
<dbReference type="InterPro" id="IPR015797">
    <property type="entry name" value="NUDIX_hydrolase-like_dom_sf"/>
</dbReference>
<dbReference type="STRING" id="1454004.AW11_00853"/>
<dbReference type="SUPFAM" id="SSF55811">
    <property type="entry name" value="Nudix"/>
    <property type="match status" value="1"/>
</dbReference>
<evidence type="ECO:0000256" key="3">
    <source>
        <dbReference type="ARBA" id="ARBA00007275"/>
    </source>
</evidence>
<dbReference type="Proteomes" id="UP000022141">
    <property type="component" value="Unassembled WGS sequence"/>
</dbReference>
<dbReference type="PANTHER" id="PTHR11839:SF18">
    <property type="entry name" value="NUDIX HYDROLASE DOMAIN-CONTAINING PROTEIN"/>
    <property type="match status" value="1"/>
</dbReference>
<protein>
    <recommendedName>
        <fullName evidence="4">GDP-mannose pyrophosphatase</fullName>
    </recommendedName>
    <alternativeName>
        <fullName evidence="6">GDP-mannose hydrolase</fullName>
    </alternativeName>
    <alternativeName>
        <fullName evidence="7">GDPMK</fullName>
    </alternativeName>
</protein>
<comment type="cofactor">
    <cofactor evidence="2">
        <name>Mg(2+)</name>
        <dbReference type="ChEBI" id="CHEBI:18420"/>
    </cofactor>
</comment>
<evidence type="ECO:0000259" key="8">
    <source>
        <dbReference type="PROSITE" id="PS51462"/>
    </source>
</evidence>
<comment type="caution">
    <text evidence="9">The sequence shown here is derived from an EMBL/GenBank/DDBJ whole genome shotgun (WGS) entry which is preliminary data.</text>
</comment>
<dbReference type="PATRIC" id="fig|1454004.3.peg.884"/>
<dbReference type="GO" id="GO:0019693">
    <property type="term" value="P:ribose phosphate metabolic process"/>
    <property type="evidence" value="ECO:0007669"/>
    <property type="project" value="TreeGrafter"/>
</dbReference>
<comment type="catalytic activity">
    <reaction evidence="1">
        <text>GDP-alpha-D-mannose + H2O = alpha-D-mannose 1-phosphate + GMP + 2 H(+)</text>
        <dbReference type="Rhea" id="RHEA:27978"/>
        <dbReference type="ChEBI" id="CHEBI:15377"/>
        <dbReference type="ChEBI" id="CHEBI:15378"/>
        <dbReference type="ChEBI" id="CHEBI:57527"/>
        <dbReference type="ChEBI" id="CHEBI:58115"/>
        <dbReference type="ChEBI" id="CHEBI:58409"/>
    </reaction>
</comment>
<gene>
    <name evidence="9" type="primary">nudF_1</name>
    <name evidence="9" type="ORF">AW11_00853</name>
</gene>
<dbReference type="GO" id="GO:0006753">
    <property type="term" value="P:nucleoside phosphate metabolic process"/>
    <property type="evidence" value="ECO:0007669"/>
    <property type="project" value="TreeGrafter"/>
</dbReference>
<accession>A0A011P6A2</accession>
<evidence type="ECO:0000256" key="5">
    <source>
        <dbReference type="ARBA" id="ARBA00022801"/>
    </source>
</evidence>
<name>A0A011P6A2_ACCRE</name>